<keyword evidence="13" id="KW-1185">Reference proteome</keyword>
<evidence type="ECO:0000256" key="7">
    <source>
        <dbReference type="ARBA" id="ARBA00023285"/>
    </source>
</evidence>
<dbReference type="InterPro" id="IPR056179">
    <property type="entry name" value="DHQS_C"/>
</dbReference>
<keyword evidence="6 8" id="KW-0456">Lyase</keyword>
<name>A0ABV1HYB1_9FIRM</name>
<evidence type="ECO:0000256" key="4">
    <source>
        <dbReference type="ARBA" id="ARBA00022833"/>
    </source>
</evidence>
<gene>
    <name evidence="8 12" type="primary">aroB</name>
    <name evidence="12" type="ORF">WMO62_03530</name>
</gene>
<feature type="domain" description="3-dehydroquinate synthase N-terminal" evidence="10">
    <location>
        <begin position="88"/>
        <end position="200"/>
    </location>
</feature>
<keyword evidence="4 8" id="KW-0862">Zinc</keyword>
<dbReference type="Pfam" id="PF24621">
    <property type="entry name" value="DHQS_C"/>
    <property type="match status" value="1"/>
</dbReference>
<feature type="binding site" evidence="8">
    <location>
        <position position="205"/>
    </location>
    <ligand>
        <name>Zn(2+)</name>
        <dbReference type="ChEBI" id="CHEBI:29105"/>
    </ligand>
</feature>
<keyword evidence="7 8" id="KW-0170">Cobalt</keyword>
<feature type="binding site" evidence="8">
    <location>
        <position position="268"/>
    </location>
    <ligand>
        <name>Zn(2+)</name>
        <dbReference type="ChEBI" id="CHEBI:29105"/>
    </ligand>
</feature>
<feature type="binding site" evidence="8">
    <location>
        <begin position="150"/>
        <end position="151"/>
    </location>
    <ligand>
        <name>NAD(+)</name>
        <dbReference type="ChEBI" id="CHEBI:57540"/>
    </ligand>
</feature>
<feature type="binding site" evidence="8">
    <location>
        <begin position="126"/>
        <end position="130"/>
    </location>
    <ligand>
        <name>NAD(+)</name>
        <dbReference type="ChEBI" id="CHEBI:57540"/>
    </ligand>
</feature>
<comment type="cofactor">
    <cofactor evidence="1 8">
        <name>NAD(+)</name>
        <dbReference type="ChEBI" id="CHEBI:57540"/>
    </cofactor>
</comment>
<feature type="binding site" evidence="8">
    <location>
        <position position="284"/>
    </location>
    <ligand>
        <name>Zn(2+)</name>
        <dbReference type="ChEBI" id="CHEBI:29105"/>
    </ligand>
</feature>
<comment type="pathway">
    <text evidence="8">Metabolic intermediate biosynthesis; chorismate biosynthesis; chorismate from D-erythrose 4-phosphate and phosphoenolpyruvate: step 2/7.</text>
</comment>
<dbReference type="Proteomes" id="UP001470288">
    <property type="component" value="Unassembled WGS sequence"/>
</dbReference>
<dbReference type="GO" id="GO:0003856">
    <property type="term" value="F:3-dehydroquinate synthase activity"/>
    <property type="evidence" value="ECO:0007669"/>
    <property type="project" value="UniProtKB-EC"/>
</dbReference>
<protein>
    <recommendedName>
        <fullName evidence="8 9">3-dehydroquinate synthase</fullName>
        <shortName evidence="8">DHQS</shortName>
        <ecNumber evidence="8 9">4.2.3.4</ecNumber>
    </recommendedName>
</protein>
<sequence>MNRVKTEIPATLEEAAQAGRVCMDVKKDGQFCYHIYLEPDFAKLPEAVEPLNIKERKLCIVADSTTAELYGAELKEILKETCTYVSMFVFPAGEVNKTLNTVRDLYEHLILEKFDRKDMLVALGGGVVGDLTGFAAATYLRGIGFIQIPTTLLSQVDSSIGGKTGVDFDAYKNMVGAFHMPRLVYMNLNVLKTLPDRQFSCGMGEIIKHGLIQDSDYLEKLSTYQREIREKNYAALLWMVAGSCKVKRHVVEEDPTEQGIRAWLNFGHTIGHSVEKLKDFTLCHGECVAIGCAAAAWMSWKRELISEKEKEAAEQLLLDYQLPVRVKGLKPEDIVKTTKLDKKMDAGKVKFVLLKKIGEAFVTRDVEDEELLRASRYVCGEEIHE</sequence>
<keyword evidence="3 8" id="KW-0547">Nucleotide-binding</keyword>
<dbReference type="NCBIfam" id="TIGR01357">
    <property type="entry name" value="aroB"/>
    <property type="match status" value="1"/>
</dbReference>
<evidence type="ECO:0000259" key="10">
    <source>
        <dbReference type="Pfam" id="PF01761"/>
    </source>
</evidence>
<dbReference type="InterPro" id="IPR016037">
    <property type="entry name" value="DHQ_synth_AroB"/>
</dbReference>
<keyword evidence="8" id="KW-0963">Cytoplasm</keyword>
<dbReference type="PANTHER" id="PTHR43622">
    <property type="entry name" value="3-DEHYDROQUINATE SYNTHASE"/>
    <property type="match status" value="1"/>
</dbReference>
<feature type="binding site" evidence="8">
    <location>
        <position position="172"/>
    </location>
    <ligand>
        <name>NAD(+)</name>
        <dbReference type="ChEBI" id="CHEBI:57540"/>
    </ligand>
</feature>
<keyword evidence="8" id="KW-0028">Amino-acid biosynthesis</keyword>
<dbReference type="InterPro" id="IPR030960">
    <property type="entry name" value="DHQS/DOIS_N"/>
</dbReference>
<keyword evidence="2 8" id="KW-0479">Metal-binding</keyword>
<keyword evidence="8" id="KW-0057">Aromatic amino acid biosynthesis</keyword>
<comment type="subcellular location">
    <subcellularLocation>
        <location evidence="8">Cytoplasm</location>
    </subcellularLocation>
</comment>
<comment type="catalytic activity">
    <reaction evidence="8">
        <text>7-phospho-2-dehydro-3-deoxy-D-arabino-heptonate = 3-dehydroquinate + phosphate</text>
        <dbReference type="Rhea" id="RHEA:21968"/>
        <dbReference type="ChEBI" id="CHEBI:32364"/>
        <dbReference type="ChEBI" id="CHEBI:43474"/>
        <dbReference type="ChEBI" id="CHEBI:58394"/>
        <dbReference type="EC" id="4.2.3.4"/>
    </reaction>
</comment>
<evidence type="ECO:0000256" key="6">
    <source>
        <dbReference type="ARBA" id="ARBA00023239"/>
    </source>
</evidence>
<reference evidence="12 13" key="1">
    <citation type="submission" date="2024-03" db="EMBL/GenBank/DDBJ databases">
        <title>Human intestinal bacterial collection.</title>
        <authorList>
            <person name="Pauvert C."/>
            <person name="Hitch T.C.A."/>
            <person name="Clavel T."/>
        </authorList>
    </citation>
    <scope>NUCLEOTIDE SEQUENCE [LARGE SCALE GENOMIC DNA]</scope>
    <source>
        <strain evidence="12 13">CLA-AA-H78B</strain>
    </source>
</reference>
<dbReference type="EC" id="4.2.3.4" evidence="8 9"/>
<evidence type="ECO:0000256" key="9">
    <source>
        <dbReference type="NCBIfam" id="TIGR01357"/>
    </source>
</evidence>
<dbReference type="InterPro" id="IPR050071">
    <property type="entry name" value="Dehydroquinate_synthase"/>
</dbReference>
<dbReference type="InterPro" id="IPR030963">
    <property type="entry name" value="DHQ_synth_fam"/>
</dbReference>
<comment type="similarity">
    <text evidence="8">Belongs to the sugar phosphate cyclases superfamily. Dehydroquinate synthase family.</text>
</comment>
<dbReference type="SUPFAM" id="SSF56796">
    <property type="entry name" value="Dehydroquinate synthase-like"/>
    <property type="match status" value="1"/>
</dbReference>
<evidence type="ECO:0000256" key="8">
    <source>
        <dbReference type="HAMAP-Rule" id="MF_00110"/>
    </source>
</evidence>
<keyword evidence="5 8" id="KW-0520">NAD</keyword>
<feature type="domain" description="3-dehydroquinate synthase C-terminal" evidence="11">
    <location>
        <begin position="202"/>
        <end position="344"/>
    </location>
</feature>
<dbReference type="EMBL" id="JBBMFC010000004">
    <property type="protein sequence ID" value="MEQ2577914.1"/>
    <property type="molecule type" value="Genomic_DNA"/>
</dbReference>
<evidence type="ECO:0000256" key="3">
    <source>
        <dbReference type="ARBA" id="ARBA00022741"/>
    </source>
</evidence>
<dbReference type="Gene3D" id="1.20.1090.10">
    <property type="entry name" value="Dehydroquinate synthase-like - alpha domain"/>
    <property type="match status" value="1"/>
</dbReference>
<dbReference type="Gene3D" id="3.40.50.1970">
    <property type="match status" value="1"/>
</dbReference>
<proteinExistence type="inferred from homology"/>
<comment type="function">
    <text evidence="8">Catalyzes the conversion of 3-deoxy-D-arabino-heptulosonate 7-phosphate (DAHP) to dehydroquinate (DHQ).</text>
</comment>
<dbReference type="HAMAP" id="MF_00110">
    <property type="entry name" value="DHQ_synthase"/>
    <property type="match status" value="1"/>
</dbReference>
<dbReference type="Pfam" id="PF01761">
    <property type="entry name" value="DHQ_synthase"/>
    <property type="match status" value="1"/>
</dbReference>
<evidence type="ECO:0000313" key="13">
    <source>
        <dbReference type="Proteomes" id="UP001470288"/>
    </source>
</evidence>
<evidence type="ECO:0000259" key="11">
    <source>
        <dbReference type="Pfam" id="PF24621"/>
    </source>
</evidence>
<dbReference type="CDD" id="cd08195">
    <property type="entry name" value="DHQS"/>
    <property type="match status" value="1"/>
</dbReference>
<comment type="cofactor">
    <cofactor evidence="8">
        <name>Co(2+)</name>
        <dbReference type="ChEBI" id="CHEBI:48828"/>
    </cofactor>
    <cofactor evidence="8">
        <name>Zn(2+)</name>
        <dbReference type="ChEBI" id="CHEBI:29105"/>
    </cofactor>
    <text evidence="8">Binds 1 divalent metal cation per subunit. Can use either Co(2+) or Zn(2+).</text>
</comment>
<evidence type="ECO:0000256" key="1">
    <source>
        <dbReference type="ARBA" id="ARBA00001911"/>
    </source>
</evidence>
<evidence type="ECO:0000313" key="12">
    <source>
        <dbReference type="EMBL" id="MEQ2577914.1"/>
    </source>
</evidence>
<evidence type="ECO:0000256" key="5">
    <source>
        <dbReference type="ARBA" id="ARBA00023027"/>
    </source>
</evidence>
<accession>A0ABV1HYB1</accession>
<organism evidence="12 13">
    <name type="scientific">Hominiventricola aquisgranensis</name>
    <dbReference type="NCBI Taxonomy" id="3133164"/>
    <lineage>
        <taxon>Bacteria</taxon>
        <taxon>Bacillati</taxon>
        <taxon>Bacillota</taxon>
        <taxon>Clostridia</taxon>
        <taxon>Lachnospirales</taxon>
        <taxon>Lachnospiraceae</taxon>
        <taxon>Hominiventricola</taxon>
    </lineage>
</organism>
<dbReference type="PANTHER" id="PTHR43622:SF1">
    <property type="entry name" value="3-DEHYDROQUINATE SYNTHASE"/>
    <property type="match status" value="1"/>
</dbReference>
<comment type="caution">
    <text evidence="12">The sequence shown here is derived from an EMBL/GenBank/DDBJ whole genome shotgun (WGS) entry which is preliminary data.</text>
</comment>
<dbReference type="PIRSF" id="PIRSF001455">
    <property type="entry name" value="DHQ_synth"/>
    <property type="match status" value="1"/>
</dbReference>
<evidence type="ECO:0000256" key="2">
    <source>
        <dbReference type="ARBA" id="ARBA00022723"/>
    </source>
</evidence>
<feature type="binding site" evidence="8">
    <location>
        <position position="163"/>
    </location>
    <ligand>
        <name>NAD(+)</name>
        <dbReference type="ChEBI" id="CHEBI:57540"/>
    </ligand>
</feature>
<comment type="caution">
    <text evidence="8">Lacks conserved residue(s) required for the propagation of feature annotation.</text>
</comment>